<comment type="caution">
    <text evidence="11">The sequence shown here is derived from an EMBL/GenBank/DDBJ whole genome shotgun (WGS) entry which is preliminary data.</text>
</comment>
<dbReference type="CDD" id="cd00207">
    <property type="entry name" value="fer2"/>
    <property type="match status" value="1"/>
</dbReference>
<evidence type="ECO:0000256" key="1">
    <source>
        <dbReference type="ARBA" id="ARBA00001974"/>
    </source>
</evidence>
<feature type="domain" description="2Fe-2S ferredoxin-type" evidence="9">
    <location>
        <begin position="300"/>
        <end position="391"/>
    </location>
</feature>
<dbReference type="Pfam" id="PF00970">
    <property type="entry name" value="FAD_binding_6"/>
    <property type="match status" value="1"/>
</dbReference>
<dbReference type="Pfam" id="PF00111">
    <property type="entry name" value="Fer2"/>
    <property type="match status" value="1"/>
</dbReference>
<feature type="domain" description="FAD-binding FR-type" evidence="10">
    <location>
        <begin position="33"/>
        <end position="137"/>
    </location>
</feature>
<dbReference type="NCBIfam" id="TIGR02160">
    <property type="entry name" value="PA_CoA_Oxy5"/>
    <property type="match status" value="1"/>
</dbReference>
<protein>
    <submittedName>
        <fullName evidence="11">Phenylacetate-CoA oxygenase/reductase subunit PaaK</fullName>
    </submittedName>
</protein>
<evidence type="ECO:0000259" key="9">
    <source>
        <dbReference type="PROSITE" id="PS51085"/>
    </source>
</evidence>
<keyword evidence="6" id="KW-0560">Oxidoreductase</keyword>
<evidence type="ECO:0000313" key="11">
    <source>
        <dbReference type="EMBL" id="GAA3759726.1"/>
    </source>
</evidence>
<evidence type="ECO:0000256" key="8">
    <source>
        <dbReference type="ARBA" id="ARBA00023014"/>
    </source>
</evidence>
<dbReference type="CDD" id="cd06214">
    <property type="entry name" value="PA_degradation_oxidoreductase_like"/>
    <property type="match status" value="1"/>
</dbReference>
<keyword evidence="3" id="KW-0001">2Fe-2S</keyword>
<dbReference type="EMBL" id="BAABAF010000003">
    <property type="protein sequence ID" value="GAA3759726.1"/>
    <property type="molecule type" value="Genomic_DNA"/>
</dbReference>
<dbReference type="InterPro" id="IPR012675">
    <property type="entry name" value="Beta-grasp_dom_sf"/>
</dbReference>
<evidence type="ECO:0000256" key="2">
    <source>
        <dbReference type="ARBA" id="ARBA00022630"/>
    </source>
</evidence>
<keyword evidence="7" id="KW-0408">Iron</keyword>
<dbReference type="InterPro" id="IPR008333">
    <property type="entry name" value="Cbr1-like_FAD-bd_dom"/>
</dbReference>
<evidence type="ECO:0000256" key="6">
    <source>
        <dbReference type="ARBA" id="ARBA00023002"/>
    </source>
</evidence>
<evidence type="ECO:0000313" key="12">
    <source>
        <dbReference type="Proteomes" id="UP001500540"/>
    </source>
</evidence>
<keyword evidence="5" id="KW-0274">FAD</keyword>
<dbReference type="InterPro" id="IPR050415">
    <property type="entry name" value="MRET"/>
</dbReference>
<comment type="cofactor">
    <cofactor evidence="1">
        <name>FAD</name>
        <dbReference type="ChEBI" id="CHEBI:57692"/>
    </cofactor>
</comment>
<evidence type="ECO:0000256" key="3">
    <source>
        <dbReference type="ARBA" id="ARBA00022714"/>
    </source>
</evidence>
<dbReference type="InterPro" id="IPR039261">
    <property type="entry name" value="FNR_nucleotide-bd"/>
</dbReference>
<dbReference type="InterPro" id="IPR036010">
    <property type="entry name" value="2Fe-2S_ferredoxin-like_sf"/>
</dbReference>
<dbReference type="InterPro" id="IPR011884">
    <property type="entry name" value="PaaE"/>
</dbReference>
<dbReference type="PROSITE" id="PS51085">
    <property type="entry name" value="2FE2S_FER_2"/>
    <property type="match status" value="1"/>
</dbReference>
<dbReference type="Proteomes" id="UP001500540">
    <property type="component" value="Unassembled WGS sequence"/>
</dbReference>
<gene>
    <name evidence="11" type="primary">paaK</name>
    <name evidence="11" type="ORF">GCM10022240_10390</name>
</gene>
<dbReference type="InterPro" id="IPR006058">
    <property type="entry name" value="2Fe2S_fd_BS"/>
</dbReference>
<dbReference type="SUPFAM" id="SSF52343">
    <property type="entry name" value="Ferredoxin reductase-like, C-terminal NADP-linked domain"/>
    <property type="match status" value="1"/>
</dbReference>
<dbReference type="InterPro" id="IPR001433">
    <property type="entry name" value="OxRdtase_FAD/NAD-bd"/>
</dbReference>
<evidence type="ECO:0000259" key="10">
    <source>
        <dbReference type="PROSITE" id="PS51384"/>
    </source>
</evidence>
<keyword evidence="8" id="KW-0411">Iron-sulfur</keyword>
<sequence length="391" mass="42838">MTDVTTADSSPAHQVARSFLAGAVGGPKPRHRARFHTLAVADVRPLTDDAVEVTFAVPDDLHDDYGYLAGQHVALRVTLEGQELRRSYSLCRPPEGGRLSVAIKRDLGGQFSTWAQTELHPGDPIDVMSPQGTFTTQLEDLDGRHLVGIAAGSGITPLMALATAVLERSETSRFTLVYTNRSRTDVMFLDDLADLKDRYPARLALHHVLSREQRTAPLLSGRIDEQKLRTMLDVLIRPATVDEWFLCGPFDLVQLCRDTLTDVGVDRAHIRHELFTTGEPGHPVGSAGRPVIAVPDEPVCHIRFTLDGQSADVDSPASAHETILNAALRIRPDVPYACAGGVCGTCRAHLVEGDVRMTENYALEPEELERGYILTCQSHPTTDRVVVDYDV</sequence>
<dbReference type="InterPro" id="IPR017938">
    <property type="entry name" value="Riboflavin_synthase-like_b-brl"/>
</dbReference>
<accession>A0ABP7G9C0</accession>
<dbReference type="PANTHER" id="PTHR47354:SF8">
    <property type="entry name" value="1,2-PHENYLACETYL-COA EPOXIDASE, SUBUNIT E"/>
    <property type="match status" value="1"/>
</dbReference>
<name>A0ABP7G9C0_9MICO</name>
<evidence type="ECO:0000256" key="5">
    <source>
        <dbReference type="ARBA" id="ARBA00022827"/>
    </source>
</evidence>
<dbReference type="RefSeq" id="WP_344781255.1">
    <property type="nucleotide sequence ID" value="NZ_BAABAF010000003.1"/>
</dbReference>
<dbReference type="Gene3D" id="3.10.20.30">
    <property type="match status" value="1"/>
</dbReference>
<reference evidence="12" key="1">
    <citation type="journal article" date="2019" name="Int. J. Syst. Evol. Microbiol.">
        <title>The Global Catalogue of Microorganisms (GCM) 10K type strain sequencing project: providing services to taxonomists for standard genome sequencing and annotation.</title>
        <authorList>
            <consortium name="The Broad Institute Genomics Platform"/>
            <consortium name="The Broad Institute Genome Sequencing Center for Infectious Disease"/>
            <person name="Wu L."/>
            <person name="Ma J."/>
        </authorList>
    </citation>
    <scope>NUCLEOTIDE SEQUENCE [LARGE SCALE GENOMIC DNA]</scope>
    <source>
        <strain evidence="12">JCM 16950</strain>
    </source>
</reference>
<dbReference type="PANTHER" id="PTHR47354">
    <property type="entry name" value="NADH OXIDOREDUCTASE HCR"/>
    <property type="match status" value="1"/>
</dbReference>
<organism evidence="11 12">
    <name type="scientific">Microbacterium kribbense</name>
    <dbReference type="NCBI Taxonomy" id="433645"/>
    <lineage>
        <taxon>Bacteria</taxon>
        <taxon>Bacillati</taxon>
        <taxon>Actinomycetota</taxon>
        <taxon>Actinomycetes</taxon>
        <taxon>Micrococcales</taxon>
        <taxon>Microbacteriaceae</taxon>
        <taxon>Microbacterium</taxon>
    </lineage>
</organism>
<dbReference type="InterPro" id="IPR001041">
    <property type="entry name" value="2Fe-2S_ferredoxin-type"/>
</dbReference>
<dbReference type="SUPFAM" id="SSF54292">
    <property type="entry name" value="2Fe-2S ferredoxin-like"/>
    <property type="match status" value="1"/>
</dbReference>
<keyword evidence="12" id="KW-1185">Reference proteome</keyword>
<dbReference type="Pfam" id="PF00175">
    <property type="entry name" value="NAD_binding_1"/>
    <property type="match status" value="1"/>
</dbReference>
<keyword evidence="2" id="KW-0285">Flavoprotein</keyword>
<dbReference type="SUPFAM" id="SSF63380">
    <property type="entry name" value="Riboflavin synthase domain-like"/>
    <property type="match status" value="1"/>
</dbReference>
<dbReference type="Gene3D" id="3.40.50.80">
    <property type="entry name" value="Nucleotide-binding domain of ferredoxin-NADP reductase (FNR) module"/>
    <property type="match status" value="1"/>
</dbReference>
<evidence type="ECO:0000256" key="7">
    <source>
        <dbReference type="ARBA" id="ARBA00023004"/>
    </source>
</evidence>
<keyword evidence="4" id="KW-0479">Metal-binding</keyword>
<dbReference type="InterPro" id="IPR017927">
    <property type="entry name" value="FAD-bd_FR_type"/>
</dbReference>
<proteinExistence type="predicted"/>
<evidence type="ECO:0000256" key="4">
    <source>
        <dbReference type="ARBA" id="ARBA00022723"/>
    </source>
</evidence>
<dbReference type="PROSITE" id="PS51384">
    <property type="entry name" value="FAD_FR"/>
    <property type="match status" value="1"/>
</dbReference>
<dbReference type="PRINTS" id="PR00406">
    <property type="entry name" value="CYTB5RDTASE"/>
</dbReference>
<dbReference type="PROSITE" id="PS00197">
    <property type="entry name" value="2FE2S_FER_1"/>
    <property type="match status" value="1"/>
</dbReference>
<dbReference type="Gene3D" id="2.40.30.10">
    <property type="entry name" value="Translation factors"/>
    <property type="match status" value="1"/>
</dbReference>